<dbReference type="PROSITE" id="PS50887">
    <property type="entry name" value="GGDEF"/>
    <property type="match status" value="1"/>
</dbReference>
<dbReference type="PANTHER" id="PTHR45138:SF9">
    <property type="entry name" value="DIGUANYLATE CYCLASE DGCM-RELATED"/>
    <property type="match status" value="1"/>
</dbReference>
<dbReference type="Proteomes" id="UP001589645">
    <property type="component" value="Unassembled WGS sequence"/>
</dbReference>
<evidence type="ECO:0000256" key="3">
    <source>
        <dbReference type="SAM" id="Phobius"/>
    </source>
</evidence>
<keyword evidence="3" id="KW-0472">Membrane</keyword>
<dbReference type="NCBIfam" id="TIGR00254">
    <property type="entry name" value="GGDEF"/>
    <property type="match status" value="1"/>
</dbReference>
<dbReference type="SUPFAM" id="SSF55073">
    <property type="entry name" value="Nucleotide cyclase"/>
    <property type="match status" value="1"/>
</dbReference>
<dbReference type="PANTHER" id="PTHR45138">
    <property type="entry name" value="REGULATORY COMPONENTS OF SENSORY TRANSDUCTION SYSTEM"/>
    <property type="match status" value="1"/>
</dbReference>
<gene>
    <name evidence="6" type="ORF">ACFFUV_03240</name>
</gene>
<proteinExistence type="predicted"/>
<evidence type="ECO:0000259" key="5">
    <source>
        <dbReference type="PROSITE" id="PS50887"/>
    </source>
</evidence>
<accession>A0ABV5HIH9</accession>
<dbReference type="CDD" id="cd06225">
    <property type="entry name" value="HAMP"/>
    <property type="match status" value="1"/>
</dbReference>
<dbReference type="RefSeq" id="WP_390189635.1">
    <property type="nucleotide sequence ID" value="NZ_JBHMEP010000001.1"/>
</dbReference>
<dbReference type="GO" id="GO:0052621">
    <property type="term" value="F:diguanylate cyclase activity"/>
    <property type="evidence" value="ECO:0007669"/>
    <property type="project" value="UniProtKB-EC"/>
</dbReference>
<dbReference type="Gene3D" id="3.30.70.270">
    <property type="match status" value="1"/>
</dbReference>
<evidence type="ECO:0000256" key="2">
    <source>
        <dbReference type="ARBA" id="ARBA00034247"/>
    </source>
</evidence>
<dbReference type="SMART" id="SM00267">
    <property type="entry name" value="GGDEF"/>
    <property type="match status" value="1"/>
</dbReference>
<keyword evidence="7" id="KW-1185">Reference proteome</keyword>
<dbReference type="InterPro" id="IPR000160">
    <property type="entry name" value="GGDEF_dom"/>
</dbReference>
<comment type="caution">
    <text evidence="6">The sequence shown here is derived from an EMBL/GenBank/DDBJ whole genome shotgun (WGS) entry which is preliminary data.</text>
</comment>
<dbReference type="EMBL" id="JBHMEP010000001">
    <property type="protein sequence ID" value="MFB9133979.1"/>
    <property type="molecule type" value="Genomic_DNA"/>
</dbReference>
<evidence type="ECO:0000313" key="7">
    <source>
        <dbReference type="Proteomes" id="UP001589645"/>
    </source>
</evidence>
<dbReference type="InterPro" id="IPR029787">
    <property type="entry name" value="Nucleotide_cyclase"/>
</dbReference>
<dbReference type="CDD" id="cd01949">
    <property type="entry name" value="GGDEF"/>
    <property type="match status" value="1"/>
</dbReference>
<evidence type="ECO:0000259" key="4">
    <source>
        <dbReference type="PROSITE" id="PS50885"/>
    </source>
</evidence>
<organism evidence="6 7">
    <name type="scientific">Vibrio olivae</name>
    <dbReference type="NCBI Taxonomy" id="1243002"/>
    <lineage>
        <taxon>Bacteria</taxon>
        <taxon>Pseudomonadati</taxon>
        <taxon>Pseudomonadota</taxon>
        <taxon>Gammaproteobacteria</taxon>
        <taxon>Vibrionales</taxon>
        <taxon>Vibrionaceae</taxon>
        <taxon>Vibrio</taxon>
    </lineage>
</organism>
<dbReference type="PROSITE" id="PS50885">
    <property type="entry name" value="HAMP"/>
    <property type="match status" value="1"/>
</dbReference>
<name>A0ABV5HIH9_9VIBR</name>
<feature type="transmembrane region" description="Helical" evidence="3">
    <location>
        <begin position="187"/>
        <end position="206"/>
    </location>
</feature>
<evidence type="ECO:0000256" key="1">
    <source>
        <dbReference type="ARBA" id="ARBA00012528"/>
    </source>
</evidence>
<reference evidence="6 7" key="1">
    <citation type="submission" date="2024-09" db="EMBL/GenBank/DDBJ databases">
        <authorList>
            <person name="Sun Q."/>
            <person name="Mori K."/>
        </authorList>
    </citation>
    <scope>NUCLEOTIDE SEQUENCE [LARGE SCALE GENOMIC DNA]</scope>
    <source>
        <strain evidence="6 7">CECT 8064</strain>
    </source>
</reference>
<keyword evidence="6" id="KW-0808">Transferase</keyword>
<keyword evidence="3" id="KW-0812">Transmembrane</keyword>
<dbReference type="Pfam" id="PF00990">
    <property type="entry name" value="GGDEF"/>
    <property type="match status" value="1"/>
</dbReference>
<evidence type="ECO:0000313" key="6">
    <source>
        <dbReference type="EMBL" id="MFB9133979.1"/>
    </source>
</evidence>
<dbReference type="Gene3D" id="6.10.340.10">
    <property type="match status" value="1"/>
</dbReference>
<feature type="domain" description="HAMP" evidence="4">
    <location>
        <begin position="207"/>
        <end position="259"/>
    </location>
</feature>
<sequence length="442" mass="50273">MPLFSFPCRHLTVHRVLLLSHLLLVISLVSVMSYSSYVNSWQQQLTYFVNSSKKQFTPHLDDISKLVEKRDVKRLTAPSILEHLQRTENLQFLDILGSPSRASSPVHIRFNRAEAALAEVGANHKEPHSPVPWVTKQPSGQQEYIFEPEYRRLHLLLALSNPDHGRMWAVFDASQLVAFRQDLVKSLVLEAAAAIFLSMLVALYVTRRIVSPIKELARNMKQAEFASLESFPELTRQDEIGQLAQAYHNLLSKNHEQLRLLQAQNDTDTLTGIGSRHKYSRMAEEFIKRSLGQEKCVGMFVCDIDHFKLYNDFYGHMEGDKALVAVARGIEKVLSPGDQVFRFGGEEFLVLLARPNKDGLRYAGETLRQHIEQLNITHLARGDDQVVTMSVGGAYACLKRMSLDELNPEKVLTLLFEDADKALYQSKRQGRNCFILSNQSIQ</sequence>
<protein>
    <recommendedName>
        <fullName evidence="1">diguanylate cyclase</fullName>
        <ecNumber evidence="1">2.7.7.65</ecNumber>
    </recommendedName>
</protein>
<comment type="catalytic activity">
    <reaction evidence="2">
        <text>2 GTP = 3',3'-c-di-GMP + 2 diphosphate</text>
        <dbReference type="Rhea" id="RHEA:24898"/>
        <dbReference type="ChEBI" id="CHEBI:33019"/>
        <dbReference type="ChEBI" id="CHEBI:37565"/>
        <dbReference type="ChEBI" id="CHEBI:58805"/>
        <dbReference type="EC" id="2.7.7.65"/>
    </reaction>
</comment>
<dbReference type="InterPro" id="IPR003660">
    <property type="entry name" value="HAMP_dom"/>
</dbReference>
<dbReference type="InterPro" id="IPR043128">
    <property type="entry name" value="Rev_trsase/Diguanyl_cyclase"/>
</dbReference>
<dbReference type="InterPro" id="IPR050469">
    <property type="entry name" value="Diguanylate_Cyclase"/>
</dbReference>
<keyword evidence="3" id="KW-1133">Transmembrane helix</keyword>
<dbReference type="EC" id="2.7.7.65" evidence="1"/>
<keyword evidence="6" id="KW-0548">Nucleotidyltransferase</keyword>
<feature type="domain" description="GGDEF" evidence="5">
    <location>
        <begin position="295"/>
        <end position="439"/>
    </location>
</feature>